<organism evidence="6 7">
    <name type="scientific">Ditylenchus dipsaci</name>
    <dbReference type="NCBI Taxonomy" id="166011"/>
    <lineage>
        <taxon>Eukaryota</taxon>
        <taxon>Metazoa</taxon>
        <taxon>Ecdysozoa</taxon>
        <taxon>Nematoda</taxon>
        <taxon>Chromadorea</taxon>
        <taxon>Rhabditida</taxon>
        <taxon>Tylenchina</taxon>
        <taxon>Tylenchomorpha</taxon>
        <taxon>Sphaerularioidea</taxon>
        <taxon>Anguinidae</taxon>
        <taxon>Anguininae</taxon>
        <taxon>Ditylenchus</taxon>
    </lineage>
</organism>
<evidence type="ECO:0000256" key="3">
    <source>
        <dbReference type="ARBA" id="ARBA00023295"/>
    </source>
</evidence>
<accession>A0A915CMV7</accession>
<keyword evidence="6" id="KW-1185">Reference proteome</keyword>
<name>A0A915CMV7_9BILA</name>
<dbReference type="WBParaSite" id="jg10780">
    <property type="protein sequence ID" value="jg10780"/>
    <property type="gene ID" value="jg10780"/>
</dbReference>
<evidence type="ECO:0000256" key="4">
    <source>
        <dbReference type="RuleBase" id="RU361169"/>
    </source>
</evidence>
<dbReference type="GO" id="GO:0004650">
    <property type="term" value="F:polygalacturonase activity"/>
    <property type="evidence" value="ECO:0007669"/>
    <property type="project" value="InterPro"/>
</dbReference>
<protein>
    <submittedName>
        <fullName evidence="7">Uncharacterized protein</fullName>
    </submittedName>
</protein>
<dbReference type="Proteomes" id="UP000887574">
    <property type="component" value="Unplaced"/>
</dbReference>
<evidence type="ECO:0000256" key="1">
    <source>
        <dbReference type="ARBA" id="ARBA00008834"/>
    </source>
</evidence>
<dbReference type="InterPro" id="IPR000743">
    <property type="entry name" value="Glyco_hydro_28"/>
</dbReference>
<keyword evidence="3 4" id="KW-0326">Glycosidase</keyword>
<keyword evidence="2 4" id="KW-0378">Hydrolase</keyword>
<evidence type="ECO:0000256" key="5">
    <source>
        <dbReference type="SAM" id="MobiDB-lite"/>
    </source>
</evidence>
<sequence>MNNGDDCINFSAGQGKPDENSPPNEFTWMFNNFLRRGHGGVVIGSNTAAFIQDVLAEDNVMFMTDNGFRLKSTPATGGGGRRLVFRDTAIREVGTTNMVTS</sequence>
<reference evidence="7" key="1">
    <citation type="submission" date="2022-11" db="UniProtKB">
        <authorList>
            <consortium name="WormBaseParasite"/>
        </authorList>
    </citation>
    <scope>IDENTIFICATION</scope>
</reference>
<comment type="similarity">
    <text evidence="1 4">Belongs to the glycosyl hydrolase 28 family.</text>
</comment>
<dbReference type="InterPro" id="IPR011050">
    <property type="entry name" value="Pectin_lyase_fold/virulence"/>
</dbReference>
<evidence type="ECO:0000256" key="2">
    <source>
        <dbReference type="ARBA" id="ARBA00022801"/>
    </source>
</evidence>
<feature type="region of interest" description="Disordered" evidence="5">
    <location>
        <begin position="1"/>
        <end position="23"/>
    </location>
</feature>
<dbReference type="Pfam" id="PF00295">
    <property type="entry name" value="Glyco_hydro_28"/>
    <property type="match status" value="1"/>
</dbReference>
<dbReference type="InterPro" id="IPR012334">
    <property type="entry name" value="Pectin_lyas_fold"/>
</dbReference>
<dbReference type="SUPFAM" id="SSF51126">
    <property type="entry name" value="Pectin lyase-like"/>
    <property type="match status" value="1"/>
</dbReference>
<dbReference type="AlphaFoldDB" id="A0A915CMV7"/>
<dbReference type="Gene3D" id="2.160.20.10">
    <property type="entry name" value="Single-stranded right-handed beta-helix, Pectin lyase-like"/>
    <property type="match status" value="1"/>
</dbReference>
<dbReference type="GO" id="GO:0005975">
    <property type="term" value="P:carbohydrate metabolic process"/>
    <property type="evidence" value="ECO:0007669"/>
    <property type="project" value="InterPro"/>
</dbReference>
<proteinExistence type="inferred from homology"/>
<evidence type="ECO:0000313" key="6">
    <source>
        <dbReference type="Proteomes" id="UP000887574"/>
    </source>
</evidence>
<evidence type="ECO:0000313" key="7">
    <source>
        <dbReference type="WBParaSite" id="jg10780"/>
    </source>
</evidence>